<evidence type="ECO:0000256" key="6">
    <source>
        <dbReference type="ARBA" id="ARBA00023136"/>
    </source>
</evidence>
<dbReference type="Pfam" id="PF00528">
    <property type="entry name" value="BPD_transp_1"/>
    <property type="match status" value="1"/>
</dbReference>
<name>A0A3T0RWL6_9ACTN</name>
<evidence type="ECO:0000256" key="7">
    <source>
        <dbReference type="RuleBase" id="RU363032"/>
    </source>
</evidence>
<dbReference type="GO" id="GO:0005886">
    <property type="term" value="C:plasma membrane"/>
    <property type="evidence" value="ECO:0007669"/>
    <property type="project" value="UniProtKB-SubCell"/>
</dbReference>
<evidence type="ECO:0000313" key="10">
    <source>
        <dbReference type="Proteomes" id="UP000285875"/>
    </source>
</evidence>
<evidence type="ECO:0000259" key="8">
    <source>
        <dbReference type="PROSITE" id="PS50928"/>
    </source>
</evidence>
<evidence type="ECO:0000256" key="3">
    <source>
        <dbReference type="ARBA" id="ARBA00022475"/>
    </source>
</evidence>
<keyword evidence="5 7" id="KW-1133">Transmembrane helix</keyword>
<dbReference type="InterPro" id="IPR000515">
    <property type="entry name" value="MetI-like"/>
</dbReference>
<evidence type="ECO:0000256" key="4">
    <source>
        <dbReference type="ARBA" id="ARBA00022692"/>
    </source>
</evidence>
<comment type="similarity">
    <text evidence="7">Belongs to the binding-protein-dependent transport system permease family.</text>
</comment>
<feature type="transmembrane region" description="Helical" evidence="7">
    <location>
        <begin position="106"/>
        <end position="127"/>
    </location>
</feature>
<feature type="transmembrane region" description="Helical" evidence="7">
    <location>
        <begin position="70"/>
        <end position="94"/>
    </location>
</feature>
<evidence type="ECO:0000256" key="1">
    <source>
        <dbReference type="ARBA" id="ARBA00004651"/>
    </source>
</evidence>
<dbReference type="EMBL" id="CP025570">
    <property type="protein sequence ID" value="AZZ38618.1"/>
    <property type="molecule type" value="Genomic_DNA"/>
</dbReference>
<evidence type="ECO:0000313" key="9">
    <source>
        <dbReference type="EMBL" id="AZZ38618.1"/>
    </source>
</evidence>
<keyword evidence="3" id="KW-1003">Cell membrane</keyword>
<feature type="transmembrane region" description="Helical" evidence="7">
    <location>
        <begin position="139"/>
        <end position="162"/>
    </location>
</feature>
<dbReference type="Proteomes" id="UP000285875">
    <property type="component" value="Chromosome"/>
</dbReference>
<dbReference type="InterPro" id="IPR035906">
    <property type="entry name" value="MetI-like_sf"/>
</dbReference>
<feature type="transmembrane region" description="Helical" evidence="7">
    <location>
        <begin position="183"/>
        <end position="208"/>
    </location>
</feature>
<dbReference type="KEGG" id="aji:C0Z10_01370"/>
<dbReference type="PANTHER" id="PTHR43744:SF8">
    <property type="entry name" value="SN-GLYCEROL-3-PHOSPHATE TRANSPORT SYSTEM PERMEASE PROTEIN UGPE"/>
    <property type="match status" value="1"/>
</dbReference>
<dbReference type="GO" id="GO:0055085">
    <property type="term" value="P:transmembrane transport"/>
    <property type="evidence" value="ECO:0007669"/>
    <property type="project" value="InterPro"/>
</dbReference>
<dbReference type="RefSeq" id="WP_097798216.1">
    <property type="nucleotide sequence ID" value="NZ_CP025570.1"/>
</dbReference>
<keyword evidence="2 7" id="KW-0813">Transport</keyword>
<comment type="subcellular location">
    <subcellularLocation>
        <location evidence="1 7">Cell membrane</location>
        <topology evidence="1 7">Multi-pass membrane protein</topology>
    </subcellularLocation>
</comment>
<dbReference type="SUPFAM" id="SSF161098">
    <property type="entry name" value="MetI-like"/>
    <property type="match status" value="1"/>
</dbReference>
<gene>
    <name evidence="9" type="ORF">C0Z10_01370</name>
</gene>
<feature type="transmembrane region" description="Helical" evidence="7">
    <location>
        <begin position="12"/>
        <end position="34"/>
    </location>
</feature>
<protein>
    <submittedName>
        <fullName evidence="9">Carbohydrate ABC transporter permease</fullName>
    </submittedName>
</protein>
<feature type="domain" description="ABC transmembrane type-1" evidence="8">
    <location>
        <begin position="71"/>
        <end position="262"/>
    </location>
</feature>
<sequence length="277" mass="30698">MNTLKPSRAVAIPGRVILTLYALVLALPLLWMVISSLKANKDVYGKPFSLPSPWRFQNYADAWTMGISNYFVNSLLVTAFTTVIVLLCAAFASFAMVRLSNWAARLMLLAVMASLVVSPQIAIVPLYDLLGKANLLDTYWAMIFPYVGFRLPMAVLLIRAVFMEVPRELDEASRLDGCGSMGIFRHVYWPLSSGVLVTAGILTVYYTWNEFLFALIFMSTDSFRTIPAGLMAFRDALQTDYGVLLAGLVIAALPIVIVFLFCQRFFIEGITSGSVKS</sequence>
<keyword evidence="6 7" id="KW-0472">Membrane</keyword>
<dbReference type="PROSITE" id="PS50928">
    <property type="entry name" value="ABC_TM1"/>
    <property type="match status" value="1"/>
</dbReference>
<keyword evidence="4 7" id="KW-0812">Transmembrane</keyword>
<dbReference type="PANTHER" id="PTHR43744">
    <property type="entry name" value="ABC TRANSPORTER PERMEASE PROTEIN MG189-RELATED-RELATED"/>
    <property type="match status" value="1"/>
</dbReference>
<dbReference type="CDD" id="cd06261">
    <property type="entry name" value="TM_PBP2"/>
    <property type="match status" value="1"/>
</dbReference>
<organism evidence="9 10">
    <name type="scientific">Acidipropionibacterium jensenii</name>
    <dbReference type="NCBI Taxonomy" id="1749"/>
    <lineage>
        <taxon>Bacteria</taxon>
        <taxon>Bacillati</taxon>
        <taxon>Actinomycetota</taxon>
        <taxon>Actinomycetes</taxon>
        <taxon>Propionibacteriales</taxon>
        <taxon>Propionibacteriaceae</taxon>
        <taxon>Acidipropionibacterium</taxon>
    </lineage>
</organism>
<accession>A0A3T0RWL6</accession>
<evidence type="ECO:0000256" key="2">
    <source>
        <dbReference type="ARBA" id="ARBA00022448"/>
    </source>
</evidence>
<proteinExistence type="inferred from homology"/>
<feature type="transmembrane region" description="Helical" evidence="7">
    <location>
        <begin position="241"/>
        <end position="262"/>
    </location>
</feature>
<reference evidence="10" key="1">
    <citation type="submission" date="2017-12" db="EMBL/GenBank/DDBJ databases">
        <title>Whole genome sequencing of Acidipropionibacterium jensenii strains JS279 and JS280.</title>
        <authorList>
            <person name="Deptula P."/>
            <person name="Laine P."/>
            <person name="Smolander O.-P."/>
            <person name="Paulin L."/>
            <person name="Auvinen P."/>
            <person name="Varmanen P."/>
        </authorList>
    </citation>
    <scope>NUCLEOTIDE SEQUENCE [LARGE SCALE GENOMIC DNA]</scope>
    <source>
        <strain evidence="10">JS280</strain>
    </source>
</reference>
<dbReference type="AlphaFoldDB" id="A0A3T0RWL6"/>
<dbReference type="Gene3D" id="1.10.3720.10">
    <property type="entry name" value="MetI-like"/>
    <property type="match status" value="1"/>
</dbReference>
<evidence type="ECO:0000256" key="5">
    <source>
        <dbReference type="ARBA" id="ARBA00022989"/>
    </source>
</evidence>